<dbReference type="Proteomes" id="UP000054279">
    <property type="component" value="Unassembled WGS sequence"/>
</dbReference>
<keyword evidence="3" id="KW-1185">Reference proteome</keyword>
<evidence type="ECO:0000313" key="3">
    <source>
        <dbReference type="Proteomes" id="UP000054279"/>
    </source>
</evidence>
<feature type="chain" id="PRO_5002204078" evidence="1">
    <location>
        <begin position="20"/>
        <end position="84"/>
    </location>
</feature>
<reference evidence="2 3" key="1">
    <citation type="submission" date="2014-06" db="EMBL/GenBank/DDBJ databases">
        <title>Evolutionary Origins and Diversification of the Mycorrhizal Mutualists.</title>
        <authorList>
            <consortium name="DOE Joint Genome Institute"/>
            <consortium name="Mycorrhizal Genomics Consortium"/>
            <person name="Kohler A."/>
            <person name="Kuo A."/>
            <person name="Nagy L.G."/>
            <person name="Floudas D."/>
            <person name="Copeland A."/>
            <person name="Barry K.W."/>
            <person name="Cichocki N."/>
            <person name="Veneault-Fourrey C."/>
            <person name="LaButti K."/>
            <person name="Lindquist E.A."/>
            <person name="Lipzen A."/>
            <person name="Lundell T."/>
            <person name="Morin E."/>
            <person name="Murat C."/>
            <person name="Riley R."/>
            <person name="Ohm R."/>
            <person name="Sun H."/>
            <person name="Tunlid A."/>
            <person name="Henrissat B."/>
            <person name="Grigoriev I.V."/>
            <person name="Hibbett D.S."/>
            <person name="Martin F."/>
        </authorList>
    </citation>
    <scope>NUCLEOTIDE SEQUENCE [LARGE SCALE GENOMIC DNA]</scope>
    <source>
        <strain evidence="2 3">SS14</strain>
    </source>
</reference>
<sequence length="84" mass="9470">MKSLILFAIVTFALSFTAAAPLEPREPKTNALVQREIDTAEVSWPDKREVDTADALVAFRWVEKREVEIADDLLASRQCILCHV</sequence>
<gene>
    <name evidence="2" type="ORF">M422DRAFT_268055</name>
</gene>
<accession>A0A0C9U7T6</accession>
<dbReference type="HOGENOM" id="CLU_193208_0_0_1"/>
<evidence type="ECO:0000313" key="2">
    <source>
        <dbReference type="EMBL" id="KIJ30404.1"/>
    </source>
</evidence>
<organism evidence="2 3">
    <name type="scientific">Sphaerobolus stellatus (strain SS14)</name>
    <dbReference type="NCBI Taxonomy" id="990650"/>
    <lineage>
        <taxon>Eukaryota</taxon>
        <taxon>Fungi</taxon>
        <taxon>Dikarya</taxon>
        <taxon>Basidiomycota</taxon>
        <taxon>Agaricomycotina</taxon>
        <taxon>Agaricomycetes</taxon>
        <taxon>Phallomycetidae</taxon>
        <taxon>Geastrales</taxon>
        <taxon>Sphaerobolaceae</taxon>
        <taxon>Sphaerobolus</taxon>
    </lineage>
</organism>
<dbReference type="AlphaFoldDB" id="A0A0C9U7T6"/>
<name>A0A0C9U7T6_SPHS4</name>
<keyword evidence="1" id="KW-0732">Signal</keyword>
<proteinExistence type="predicted"/>
<protein>
    <submittedName>
        <fullName evidence="2">Uncharacterized protein</fullName>
    </submittedName>
</protein>
<dbReference type="EMBL" id="KN837262">
    <property type="protein sequence ID" value="KIJ30404.1"/>
    <property type="molecule type" value="Genomic_DNA"/>
</dbReference>
<feature type="signal peptide" evidence="1">
    <location>
        <begin position="1"/>
        <end position="19"/>
    </location>
</feature>
<evidence type="ECO:0000256" key="1">
    <source>
        <dbReference type="SAM" id="SignalP"/>
    </source>
</evidence>